<name>A0ABT7XU09_9NEIS</name>
<sequence>MQLSAPSFHVPIGRVLLVSVLLLGCIGMTSRPAGKGSESSIPADSQQALLPDDATPLDGSSAEEPVVTVALVSGVQTVGHRRLDEARRLLTVHFGGEKTTLAGVAVEQVGWQPLVDPAEFGRARYCWQQGGLAACERGDAVFQMAEGDLVNLVPVRSGAELKADSLPAPVRGRLARIRFYMHERYDWPLSAAEHQELCHWAGAYPVDDWERARNREIARWQGSANPFVDDPRQLALRCA</sequence>
<feature type="region of interest" description="Disordered" evidence="4">
    <location>
        <begin position="31"/>
        <end position="60"/>
    </location>
</feature>
<dbReference type="PANTHER" id="PTHR33607">
    <property type="entry name" value="ENDONUCLEASE-1"/>
    <property type="match status" value="1"/>
</dbReference>
<reference evidence="5" key="1">
    <citation type="submission" date="2023-06" db="EMBL/GenBank/DDBJ databases">
        <authorList>
            <person name="Zhang S."/>
        </authorList>
    </citation>
    <scope>NUCLEOTIDE SEQUENCE</scope>
    <source>
        <strain evidence="5">SG2303</strain>
    </source>
</reference>
<dbReference type="RefSeq" id="WP_289831926.1">
    <property type="nucleotide sequence ID" value="NZ_JAUEDK010000060.1"/>
</dbReference>
<proteinExistence type="inferred from homology"/>
<dbReference type="SUPFAM" id="SSF54060">
    <property type="entry name" value="His-Me finger endonucleases"/>
    <property type="match status" value="1"/>
</dbReference>
<feature type="compositionally biased region" description="Polar residues" evidence="4">
    <location>
        <begin position="37"/>
        <end position="48"/>
    </location>
</feature>
<keyword evidence="6" id="KW-1185">Reference proteome</keyword>
<dbReference type="PANTHER" id="PTHR33607:SF2">
    <property type="entry name" value="ENDONUCLEASE-1"/>
    <property type="match status" value="1"/>
</dbReference>
<dbReference type="Pfam" id="PF04231">
    <property type="entry name" value="Endonuclease_1"/>
    <property type="match status" value="1"/>
</dbReference>
<organism evidence="5 6">
    <name type="scientific">Crenobacter oryzisoli</name>
    <dbReference type="NCBI Taxonomy" id="3056844"/>
    <lineage>
        <taxon>Bacteria</taxon>
        <taxon>Pseudomonadati</taxon>
        <taxon>Pseudomonadota</taxon>
        <taxon>Betaproteobacteria</taxon>
        <taxon>Neisseriales</taxon>
        <taxon>Neisseriaceae</taxon>
        <taxon>Crenobacter</taxon>
    </lineage>
</organism>
<evidence type="ECO:0000256" key="1">
    <source>
        <dbReference type="ARBA" id="ARBA00006429"/>
    </source>
</evidence>
<dbReference type="InterPro" id="IPR044925">
    <property type="entry name" value="His-Me_finger_sf"/>
</dbReference>
<evidence type="ECO:0000256" key="3">
    <source>
        <dbReference type="ARBA" id="ARBA00022801"/>
    </source>
</evidence>
<evidence type="ECO:0000256" key="4">
    <source>
        <dbReference type="SAM" id="MobiDB-lite"/>
    </source>
</evidence>
<evidence type="ECO:0000313" key="5">
    <source>
        <dbReference type="EMBL" id="MDN0077280.1"/>
    </source>
</evidence>
<comment type="similarity">
    <text evidence="1">Belongs to the EndA/NucM nuclease family.</text>
</comment>
<keyword evidence="3" id="KW-0378">Hydrolase</keyword>
<gene>
    <name evidence="5" type="ORF">QU481_20820</name>
</gene>
<evidence type="ECO:0000256" key="2">
    <source>
        <dbReference type="ARBA" id="ARBA00022722"/>
    </source>
</evidence>
<comment type="caution">
    <text evidence="5">The sequence shown here is derived from an EMBL/GenBank/DDBJ whole genome shotgun (WGS) entry which is preliminary data.</text>
</comment>
<keyword evidence="2" id="KW-0540">Nuclease</keyword>
<dbReference type="GO" id="GO:0004519">
    <property type="term" value="F:endonuclease activity"/>
    <property type="evidence" value="ECO:0007669"/>
    <property type="project" value="UniProtKB-KW"/>
</dbReference>
<protein>
    <submittedName>
        <fullName evidence="5">Endonuclease</fullName>
    </submittedName>
</protein>
<keyword evidence="5" id="KW-0255">Endonuclease</keyword>
<dbReference type="Proteomes" id="UP001168540">
    <property type="component" value="Unassembled WGS sequence"/>
</dbReference>
<accession>A0ABT7XU09</accession>
<dbReference type="EMBL" id="JAUEDK010000060">
    <property type="protein sequence ID" value="MDN0077280.1"/>
    <property type="molecule type" value="Genomic_DNA"/>
</dbReference>
<dbReference type="InterPro" id="IPR007346">
    <property type="entry name" value="Endonuclease-I"/>
</dbReference>
<evidence type="ECO:0000313" key="6">
    <source>
        <dbReference type="Proteomes" id="UP001168540"/>
    </source>
</evidence>